<dbReference type="PANTHER" id="PTHR43394">
    <property type="entry name" value="ATP-DEPENDENT PERMEASE MDL1, MITOCHONDRIAL"/>
    <property type="match status" value="1"/>
</dbReference>
<dbReference type="Proteomes" id="UP000018227">
    <property type="component" value="Unassembled WGS sequence"/>
</dbReference>
<gene>
    <name evidence="11" type="ORF">GCWU0000282_002992</name>
</gene>
<evidence type="ECO:0000259" key="9">
    <source>
        <dbReference type="PROSITE" id="PS50893"/>
    </source>
</evidence>
<dbReference type="PROSITE" id="PS50893">
    <property type="entry name" value="ABC_TRANSPORTER_2"/>
    <property type="match status" value="1"/>
</dbReference>
<dbReference type="InterPro" id="IPR011527">
    <property type="entry name" value="ABC1_TM_dom"/>
</dbReference>
<dbReference type="InterPro" id="IPR003439">
    <property type="entry name" value="ABC_transporter-like_ATP-bd"/>
</dbReference>
<evidence type="ECO:0000313" key="12">
    <source>
        <dbReference type="Proteomes" id="UP000018227"/>
    </source>
</evidence>
<feature type="transmembrane region" description="Helical" evidence="8">
    <location>
        <begin position="166"/>
        <end position="186"/>
    </location>
</feature>
<keyword evidence="6 8" id="KW-1133">Transmembrane helix</keyword>
<proteinExistence type="predicted"/>
<dbReference type="PANTHER" id="PTHR43394:SF1">
    <property type="entry name" value="ATP-BINDING CASSETTE SUB-FAMILY B MEMBER 10, MITOCHONDRIAL"/>
    <property type="match status" value="1"/>
</dbReference>
<dbReference type="Pfam" id="PF00005">
    <property type="entry name" value="ABC_tran"/>
    <property type="match status" value="1"/>
</dbReference>
<feature type="transmembrane region" description="Helical" evidence="8">
    <location>
        <begin position="262"/>
        <end position="291"/>
    </location>
</feature>
<dbReference type="CDD" id="cd03254">
    <property type="entry name" value="ABCC_Glucan_exporter_like"/>
    <property type="match status" value="1"/>
</dbReference>
<keyword evidence="5 11" id="KW-0067">ATP-binding</keyword>
<organism evidence="11 12">
    <name type="scientific">Catonella morbi ATCC 51271</name>
    <dbReference type="NCBI Taxonomy" id="592026"/>
    <lineage>
        <taxon>Bacteria</taxon>
        <taxon>Bacillati</taxon>
        <taxon>Bacillota</taxon>
        <taxon>Clostridia</taxon>
        <taxon>Lachnospirales</taxon>
        <taxon>Lachnospiraceae</taxon>
        <taxon>Catonella</taxon>
    </lineage>
</organism>
<keyword evidence="4" id="KW-0547">Nucleotide-binding</keyword>
<feature type="transmembrane region" description="Helical" evidence="8">
    <location>
        <begin position="21"/>
        <end position="45"/>
    </location>
</feature>
<dbReference type="InterPro" id="IPR036640">
    <property type="entry name" value="ABC1_TM_sf"/>
</dbReference>
<reference evidence="11 12" key="1">
    <citation type="submission" date="2013-06" db="EMBL/GenBank/DDBJ databases">
        <authorList>
            <person name="Weinstock G."/>
            <person name="Sodergren E."/>
            <person name="Clifton S."/>
            <person name="Fulton L."/>
            <person name="Fulton B."/>
            <person name="Courtney L."/>
            <person name="Fronick C."/>
            <person name="Harrison M."/>
            <person name="Strong C."/>
            <person name="Farmer C."/>
            <person name="Delahaunty K."/>
            <person name="Markovic C."/>
            <person name="Hall O."/>
            <person name="Minx P."/>
            <person name="Tomlinson C."/>
            <person name="Mitreva M."/>
            <person name="Nelson J."/>
            <person name="Hou S."/>
            <person name="Wollam A."/>
            <person name="Pepin K.H."/>
            <person name="Johnson M."/>
            <person name="Bhonagiri V."/>
            <person name="Nash W.E."/>
            <person name="Warren W."/>
            <person name="Chinwalla A."/>
            <person name="Mardis E.R."/>
            <person name="Wilson R.K."/>
        </authorList>
    </citation>
    <scope>NUCLEOTIDE SEQUENCE [LARGE SCALE GENOMIC DNA]</scope>
    <source>
        <strain evidence="11 12">ATCC 51271</strain>
    </source>
</reference>
<dbReference type="HOGENOM" id="CLU_000604_84_1_9"/>
<feature type="transmembrane region" description="Helical" evidence="8">
    <location>
        <begin position="140"/>
        <end position="160"/>
    </location>
</feature>
<protein>
    <submittedName>
        <fullName evidence="11">ABC transporter, ATP-binding protein</fullName>
    </submittedName>
</protein>
<feature type="domain" description="ABC transporter" evidence="9">
    <location>
        <begin position="355"/>
        <end position="589"/>
    </location>
</feature>
<dbReference type="Gene3D" id="1.20.1560.10">
    <property type="entry name" value="ABC transporter type 1, transmembrane domain"/>
    <property type="match status" value="1"/>
</dbReference>
<dbReference type="Pfam" id="PF00664">
    <property type="entry name" value="ABC_membrane"/>
    <property type="match status" value="1"/>
</dbReference>
<evidence type="ECO:0000256" key="4">
    <source>
        <dbReference type="ARBA" id="ARBA00022741"/>
    </source>
</evidence>
<dbReference type="AlphaFoldDB" id="V2XYQ6"/>
<keyword evidence="2" id="KW-0813">Transport</keyword>
<dbReference type="InterPro" id="IPR039421">
    <property type="entry name" value="Type_1_exporter"/>
</dbReference>
<evidence type="ECO:0000256" key="1">
    <source>
        <dbReference type="ARBA" id="ARBA00004651"/>
    </source>
</evidence>
<evidence type="ECO:0000256" key="7">
    <source>
        <dbReference type="ARBA" id="ARBA00023136"/>
    </source>
</evidence>
<sequence>MGVNMKDNKKIIKAVLAYIGHYKILLFVSLVMAMITVVLTLYLPILFGDAIDLIVGSGQTKFDKIFEIIITAVIVAGTTSLFQWLMTTINNKIAYNVVRDIRNDAFKRIERLPLSYLDSHSTGDIVSRVIADADQFSDGLLLGFTQSFTGIATILGTLVFMLRIDIFTALIVMVLTPLSLLVARFISKHTYSFFKLQSETRAEQTSLINEMIGGMEVVKAYGREEKVVEAFDEINEKIEKASLKAIFFSSITNPATRFVNNIVYALVGLVGAFQVVNGGISVGGLSAFLAYANQYTKPFNEISGIITELQNAIACAGRLLELINEDIEAEDGKTVLGADKSNEIDKKITNNIGDIDLENVSFSYVKDKKLIEGLNLSVKKGHRIAIVGPTGCGKTTIINLLMRFYDVDSGSIKVENTDIRELTRHSLRKSYGMVLQETWLRNGTIRENIVLGKPDATDEEVITAAKAAHSHSFISKLKGGYNTVIDEDGSGLSKGQMQLLCITRVMLLLPPMLILDEATSSIDTRTEIKIQKAFNRLMEGRTSFIVAHRLSTIKEADIILVMKAGKIIEQGNHEELLEKKGFYSELYNSQFVGVGS</sequence>
<dbReference type="Gene3D" id="3.40.50.300">
    <property type="entry name" value="P-loop containing nucleotide triphosphate hydrolases"/>
    <property type="match status" value="1"/>
</dbReference>
<evidence type="ECO:0000259" key="10">
    <source>
        <dbReference type="PROSITE" id="PS50929"/>
    </source>
</evidence>
<dbReference type="STRING" id="592026.GCWU0000282_002992"/>
<comment type="subcellular location">
    <subcellularLocation>
        <location evidence="1">Cell membrane</location>
        <topology evidence="1">Multi-pass membrane protein</topology>
    </subcellularLocation>
</comment>
<dbReference type="GO" id="GO:0016887">
    <property type="term" value="F:ATP hydrolysis activity"/>
    <property type="evidence" value="ECO:0007669"/>
    <property type="project" value="InterPro"/>
</dbReference>
<comment type="caution">
    <text evidence="11">The sequence shown here is derived from an EMBL/GenBank/DDBJ whole genome shotgun (WGS) entry which is preliminary data.</text>
</comment>
<evidence type="ECO:0000313" key="11">
    <source>
        <dbReference type="EMBL" id="ESL01873.1"/>
    </source>
</evidence>
<accession>V2XYQ6</accession>
<dbReference type="CDD" id="cd18547">
    <property type="entry name" value="ABC_6TM_Tm288_like"/>
    <property type="match status" value="1"/>
</dbReference>
<dbReference type="eggNOG" id="COG1132">
    <property type="taxonomic scope" value="Bacteria"/>
</dbReference>
<feature type="transmembrane region" description="Helical" evidence="8">
    <location>
        <begin position="65"/>
        <end position="85"/>
    </location>
</feature>
<evidence type="ECO:0000256" key="5">
    <source>
        <dbReference type="ARBA" id="ARBA00022840"/>
    </source>
</evidence>
<evidence type="ECO:0000256" key="8">
    <source>
        <dbReference type="SAM" id="Phobius"/>
    </source>
</evidence>
<dbReference type="SUPFAM" id="SSF52540">
    <property type="entry name" value="P-loop containing nucleoside triphosphate hydrolases"/>
    <property type="match status" value="1"/>
</dbReference>
<dbReference type="SMART" id="SM00382">
    <property type="entry name" value="AAA"/>
    <property type="match status" value="1"/>
</dbReference>
<dbReference type="EMBL" id="ACIL03000019">
    <property type="protein sequence ID" value="ESL01873.1"/>
    <property type="molecule type" value="Genomic_DNA"/>
</dbReference>
<evidence type="ECO:0000256" key="6">
    <source>
        <dbReference type="ARBA" id="ARBA00022989"/>
    </source>
</evidence>
<dbReference type="GO" id="GO:0005524">
    <property type="term" value="F:ATP binding"/>
    <property type="evidence" value="ECO:0007669"/>
    <property type="project" value="UniProtKB-KW"/>
</dbReference>
<dbReference type="GO" id="GO:0015421">
    <property type="term" value="F:ABC-type oligopeptide transporter activity"/>
    <property type="evidence" value="ECO:0007669"/>
    <property type="project" value="TreeGrafter"/>
</dbReference>
<dbReference type="PROSITE" id="PS50929">
    <property type="entry name" value="ABC_TM1F"/>
    <property type="match status" value="1"/>
</dbReference>
<keyword evidence="7 8" id="KW-0472">Membrane</keyword>
<evidence type="ECO:0000256" key="3">
    <source>
        <dbReference type="ARBA" id="ARBA00022692"/>
    </source>
</evidence>
<dbReference type="InterPro" id="IPR003593">
    <property type="entry name" value="AAA+_ATPase"/>
</dbReference>
<dbReference type="SUPFAM" id="SSF90123">
    <property type="entry name" value="ABC transporter transmembrane region"/>
    <property type="match status" value="1"/>
</dbReference>
<keyword evidence="3 8" id="KW-0812">Transmembrane</keyword>
<name>V2XYQ6_9FIRM</name>
<keyword evidence="12" id="KW-1185">Reference proteome</keyword>
<feature type="domain" description="ABC transmembrane type-1" evidence="10">
    <location>
        <begin position="27"/>
        <end position="311"/>
    </location>
</feature>
<evidence type="ECO:0000256" key="2">
    <source>
        <dbReference type="ARBA" id="ARBA00022448"/>
    </source>
</evidence>
<dbReference type="InterPro" id="IPR027417">
    <property type="entry name" value="P-loop_NTPase"/>
</dbReference>
<dbReference type="GO" id="GO:0005886">
    <property type="term" value="C:plasma membrane"/>
    <property type="evidence" value="ECO:0007669"/>
    <property type="project" value="UniProtKB-SubCell"/>
</dbReference>
<dbReference type="FunFam" id="3.40.50.300:FF:000287">
    <property type="entry name" value="Multidrug ABC transporter ATP-binding protein"/>
    <property type="match status" value="1"/>
</dbReference>